<keyword evidence="3 12" id="KW-0732">Signal</keyword>
<dbReference type="InterPro" id="IPR000719">
    <property type="entry name" value="Prot_kinase_dom"/>
</dbReference>
<dbReference type="InterPro" id="IPR008271">
    <property type="entry name" value="Ser/Thr_kinase_AS"/>
</dbReference>
<evidence type="ECO:0000256" key="3">
    <source>
        <dbReference type="ARBA" id="ARBA00022729"/>
    </source>
</evidence>
<keyword evidence="4 10" id="KW-0547">Nucleotide-binding</keyword>
<evidence type="ECO:0000256" key="8">
    <source>
        <dbReference type="ARBA" id="ARBA00023180"/>
    </source>
</evidence>
<dbReference type="STRING" id="4529.A0A0E0RC65"/>
<feature type="signal peptide" evidence="12">
    <location>
        <begin position="1"/>
        <end position="38"/>
    </location>
</feature>
<evidence type="ECO:0000256" key="2">
    <source>
        <dbReference type="ARBA" id="ARBA00022679"/>
    </source>
</evidence>
<feature type="domain" description="EGF-like" evidence="14">
    <location>
        <begin position="317"/>
        <end position="369"/>
    </location>
</feature>
<evidence type="ECO:0000259" key="13">
    <source>
        <dbReference type="PROSITE" id="PS50011"/>
    </source>
</evidence>
<evidence type="ECO:0000256" key="12">
    <source>
        <dbReference type="SAM" id="SignalP"/>
    </source>
</evidence>
<dbReference type="Gene3D" id="2.10.25.10">
    <property type="entry name" value="Laminin"/>
    <property type="match status" value="1"/>
</dbReference>
<dbReference type="FunFam" id="2.10.25.10:FF:000704">
    <property type="entry name" value="Os12g0614800 protein"/>
    <property type="match status" value="1"/>
</dbReference>
<dbReference type="SMART" id="SM00181">
    <property type="entry name" value="EGF"/>
    <property type="match status" value="2"/>
</dbReference>
<dbReference type="GO" id="GO:0004674">
    <property type="term" value="F:protein serine/threonine kinase activity"/>
    <property type="evidence" value="ECO:0007669"/>
    <property type="project" value="TreeGrafter"/>
</dbReference>
<reference evidence="15" key="3">
    <citation type="submission" date="2018-08" db="EMBL/GenBank/DDBJ databases">
        <title>Oryza rufipogon genomic DNA, chromosome 11, BAC clone:ORUFIa0001E23.</title>
        <authorList>
            <person name="Wu J."/>
            <person name="Kanamori H."/>
        </authorList>
    </citation>
    <scope>NUCLEOTIDE SEQUENCE</scope>
    <source>
        <strain evidence="15">W1943</strain>
    </source>
</reference>
<evidence type="ECO:0000256" key="11">
    <source>
        <dbReference type="SAM" id="Phobius"/>
    </source>
</evidence>
<dbReference type="EnsemblPlants" id="ORUFI11G24950.1">
    <property type="protein sequence ID" value="ORUFI11G24950.1"/>
    <property type="gene ID" value="ORUFI11G24950"/>
</dbReference>
<dbReference type="InterPro" id="IPR011009">
    <property type="entry name" value="Kinase-like_dom_sf"/>
</dbReference>
<dbReference type="PROSITE" id="PS00010">
    <property type="entry name" value="ASX_HYDROXYL"/>
    <property type="match status" value="1"/>
</dbReference>
<keyword evidence="2" id="KW-0808">Transferase</keyword>
<dbReference type="OMA" id="NARRNMY"/>
<keyword evidence="5 15" id="KW-0418">Kinase</keyword>
<reference evidence="17" key="2">
    <citation type="submission" date="2015-06" db="UniProtKB">
        <authorList>
            <consortium name="EnsemblPlants"/>
        </authorList>
    </citation>
    <scope>IDENTIFICATION</scope>
</reference>
<proteinExistence type="predicted"/>
<dbReference type="FunFam" id="3.30.200.20:FF:000337">
    <property type="entry name" value="Wall-associated receptor kinase 3"/>
    <property type="match status" value="1"/>
</dbReference>
<feature type="transmembrane region" description="Helical" evidence="11">
    <location>
        <begin position="376"/>
        <end position="395"/>
    </location>
</feature>
<dbReference type="InterPro" id="IPR025287">
    <property type="entry name" value="WAK_GUB"/>
</dbReference>
<evidence type="ECO:0000256" key="1">
    <source>
        <dbReference type="ARBA" id="ARBA00004479"/>
    </source>
</evidence>
<dbReference type="FunFam" id="1.10.510.10:FF:000606">
    <property type="entry name" value="Wall-associated receptor kinase 3"/>
    <property type="match status" value="1"/>
</dbReference>
<gene>
    <name evidence="15" type="primary">ORUFIa0001E23.23</name>
    <name evidence="16" type="synonym">ORUFIb0044H24.2</name>
</gene>
<dbReference type="SMART" id="SM00179">
    <property type="entry name" value="EGF_CA"/>
    <property type="match status" value="1"/>
</dbReference>
<dbReference type="Pfam" id="PF00069">
    <property type="entry name" value="Pkinase"/>
    <property type="match status" value="1"/>
</dbReference>
<evidence type="ECO:0000256" key="10">
    <source>
        <dbReference type="PROSITE-ProRule" id="PRU10141"/>
    </source>
</evidence>
<feature type="domain" description="Protein kinase" evidence="13">
    <location>
        <begin position="431"/>
        <end position="701"/>
    </location>
</feature>
<dbReference type="PANTHER" id="PTHR27005:SF162">
    <property type="entry name" value="OS11G0691500 PROTEIN"/>
    <property type="match status" value="1"/>
</dbReference>
<dbReference type="eggNOG" id="ENOG502QQPF">
    <property type="taxonomic scope" value="Eukaryota"/>
</dbReference>
<reference evidence="16" key="4">
    <citation type="submission" date="2018-08" db="EMBL/GenBank/DDBJ databases">
        <title>Oryza rufipogon genomic DNA, chromosome 11, BAC clone:ORUFIb0044H24.</title>
        <authorList>
            <person name="Wu J."/>
            <person name="Kanamori H."/>
        </authorList>
    </citation>
    <scope>NUCLEOTIDE SEQUENCE</scope>
    <source>
        <strain evidence="16">W1943</strain>
    </source>
</reference>
<dbReference type="GO" id="GO:0005886">
    <property type="term" value="C:plasma membrane"/>
    <property type="evidence" value="ECO:0007669"/>
    <property type="project" value="TreeGrafter"/>
</dbReference>
<dbReference type="GO" id="GO:0005509">
    <property type="term" value="F:calcium ion binding"/>
    <property type="evidence" value="ECO:0007669"/>
    <property type="project" value="InterPro"/>
</dbReference>
<protein>
    <submittedName>
        <fullName evidence="15">Wall-associated kinase 3-like</fullName>
    </submittedName>
</protein>
<keyword evidence="8" id="KW-0325">Glycoprotein</keyword>
<sequence>MAVKKHNVAMQLQVVVLWLVGVALFSVMASSAPAAVAAAPPPAECPSKCGDVDIPFPFGVGDDCAWPGPDDFNVTCNHSFSPPRPYYGNIEIRDISVAAGEMRVYTPVVYQCYNTSDHVDSSTSFLQLNITDSPFLVAPGRNEFTAIGCDTLAWLQGRDDWSFLTGCITTCVSLDEAAHDGEQCSGLGCCQVPSIPPNLALVELNWGNLTKNYAWRYSPCSYAFVAEKAWYKFSRGDFSRAGSKSFMNRAGDRSVVTVLDWAIRSDGSCSSTSRVAPACVSPNSYCVNTTNGQGYLCKCSPGYDGNPYVTGDSGCTNINECKLRREDPAKYSELYPCYGGSKCHDTEGDYRCKCRLGRRGDGRIDNGCQPIIPPPVIGILVIAGVVLFGLVLVCLRKKWKLKGCYDRNGGQMLEKTSVKIFTKQELDKITNNKSNKIGKGAFGVVYKGTHDDQPVAVKYSIEKSISRTRGKDEFVKEITVQLQVSHDNLVCLIGCCLEVEVPMLVFEFVPNGSLESVLHGAERCALPLLKRLDIAIGSAKALTYMHSHSRRCIFHGDIKPANILLDDNLMPKVSDFGSSESVLKTKHRSVCADMGYIDPVYMVTGNFRLKSDVYSFGIVVLELITRKKAVYDGKSLPIEFTNCYEDDNARRNMYDQDILSAEALQPHCMECLDRMAGIAVQCLEYNIDKRPTMAEALQELIQLRAKVAGK</sequence>
<keyword evidence="11" id="KW-1133">Transmembrane helix</keyword>
<evidence type="ECO:0000313" key="17">
    <source>
        <dbReference type="EnsemblPlants" id="ORUFI11G24950.1"/>
    </source>
</evidence>
<dbReference type="PROSITE" id="PS50011">
    <property type="entry name" value="PROTEIN_KINASE_DOM"/>
    <property type="match status" value="1"/>
</dbReference>
<comment type="caution">
    <text evidence="9">Lacks conserved residue(s) required for the propagation of feature annotation.</text>
</comment>
<reference evidence="18" key="1">
    <citation type="submission" date="2013-06" db="EMBL/GenBank/DDBJ databases">
        <authorList>
            <person name="Zhao Q."/>
        </authorList>
    </citation>
    <scope>NUCLEOTIDE SEQUENCE</scope>
    <source>
        <strain evidence="18">cv. W1943</strain>
    </source>
</reference>
<dbReference type="AlphaFoldDB" id="A0A0E0RC65"/>
<name>A0A0E0RC65_ORYRU</name>
<evidence type="ECO:0000313" key="16">
    <source>
        <dbReference type="EMBL" id="BBF90191.1"/>
    </source>
</evidence>
<dbReference type="Gramene" id="ORUFI11G24950.1">
    <property type="protein sequence ID" value="ORUFI11G24950.1"/>
    <property type="gene ID" value="ORUFI11G24950"/>
</dbReference>
<evidence type="ECO:0000256" key="9">
    <source>
        <dbReference type="PROSITE-ProRule" id="PRU00076"/>
    </source>
</evidence>
<dbReference type="CDD" id="cd00054">
    <property type="entry name" value="EGF_CA"/>
    <property type="match status" value="1"/>
</dbReference>
<dbReference type="InterPro" id="IPR001881">
    <property type="entry name" value="EGF-like_Ca-bd_dom"/>
</dbReference>
<dbReference type="InterPro" id="IPR000152">
    <property type="entry name" value="EGF-type_Asp/Asn_hydroxyl_site"/>
</dbReference>
<keyword evidence="18" id="KW-1185">Reference proteome</keyword>
<comment type="subcellular location">
    <subcellularLocation>
        <location evidence="1">Membrane</location>
        <topology evidence="1">Single-pass type I membrane protein</topology>
    </subcellularLocation>
</comment>
<dbReference type="HOGENOM" id="CLU_000288_43_5_1"/>
<dbReference type="PANTHER" id="PTHR27005">
    <property type="entry name" value="WALL-ASSOCIATED RECEPTOR KINASE-LIKE 21"/>
    <property type="match status" value="1"/>
</dbReference>
<evidence type="ECO:0000256" key="7">
    <source>
        <dbReference type="ARBA" id="ARBA00023157"/>
    </source>
</evidence>
<dbReference type="EMBL" id="AP018894">
    <property type="protein sequence ID" value="BBF90191.1"/>
    <property type="molecule type" value="Genomic_DNA"/>
</dbReference>
<dbReference type="InterPro" id="IPR000742">
    <property type="entry name" value="EGF"/>
</dbReference>
<evidence type="ECO:0000313" key="15">
    <source>
        <dbReference type="EMBL" id="BBF90188.1"/>
    </source>
</evidence>
<evidence type="ECO:0000256" key="6">
    <source>
        <dbReference type="ARBA" id="ARBA00022840"/>
    </source>
</evidence>
<keyword evidence="6 10" id="KW-0067">ATP-binding</keyword>
<dbReference type="Gene3D" id="1.10.510.10">
    <property type="entry name" value="Transferase(Phosphotransferase) domain 1"/>
    <property type="match status" value="1"/>
</dbReference>
<dbReference type="PROSITE" id="PS00108">
    <property type="entry name" value="PROTEIN_KINASE_ST"/>
    <property type="match status" value="1"/>
</dbReference>
<evidence type="ECO:0000313" key="18">
    <source>
        <dbReference type="Proteomes" id="UP000008022"/>
    </source>
</evidence>
<keyword evidence="9" id="KW-0245">EGF-like domain</keyword>
<keyword evidence="7" id="KW-1015">Disulfide bond</keyword>
<dbReference type="InterPro" id="IPR045274">
    <property type="entry name" value="WAK-like"/>
</dbReference>
<accession>A0A0E0RC65</accession>
<dbReference type="Gene3D" id="3.30.200.20">
    <property type="entry name" value="Phosphorylase Kinase, domain 1"/>
    <property type="match status" value="1"/>
</dbReference>
<dbReference type="Proteomes" id="UP000008022">
    <property type="component" value="Unassembled WGS sequence"/>
</dbReference>
<evidence type="ECO:0000256" key="4">
    <source>
        <dbReference type="ARBA" id="ARBA00022741"/>
    </source>
</evidence>
<keyword evidence="11" id="KW-0472">Membrane</keyword>
<feature type="chain" id="PRO_5035989798" evidence="12">
    <location>
        <begin position="39"/>
        <end position="710"/>
    </location>
</feature>
<dbReference type="PROSITE" id="PS00107">
    <property type="entry name" value="PROTEIN_KINASE_ATP"/>
    <property type="match status" value="1"/>
</dbReference>
<dbReference type="SMART" id="SM00220">
    <property type="entry name" value="S_TKc"/>
    <property type="match status" value="1"/>
</dbReference>
<evidence type="ECO:0000256" key="5">
    <source>
        <dbReference type="ARBA" id="ARBA00022777"/>
    </source>
</evidence>
<dbReference type="GO" id="GO:0005524">
    <property type="term" value="F:ATP binding"/>
    <property type="evidence" value="ECO:0007669"/>
    <property type="project" value="UniProtKB-UniRule"/>
</dbReference>
<evidence type="ECO:0000259" key="14">
    <source>
        <dbReference type="PROSITE" id="PS50026"/>
    </source>
</evidence>
<dbReference type="GO" id="GO:0030247">
    <property type="term" value="F:polysaccharide binding"/>
    <property type="evidence" value="ECO:0007669"/>
    <property type="project" value="InterPro"/>
</dbReference>
<dbReference type="Pfam" id="PF13947">
    <property type="entry name" value="GUB_WAK_bind"/>
    <property type="match status" value="1"/>
</dbReference>
<dbReference type="InterPro" id="IPR017441">
    <property type="entry name" value="Protein_kinase_ATP_BS"/>
</dbReference>
<feature type="binding site" evidence="10">
    <location>
        <position position="458"/>
    </location>
    <ligand>
        <name>ATP</name>
        <dbReference type="ChEBI" id="CHEBI:30616"/>
    </ligand>
</feature>
<dbReference type="SUPFAM" id="SSF56112">
    <property type="entry name" value="Protein kinase-like (PK-like)"/>
    <property type="match status" value="1"/>
</dbReference>
<dbReference type="PROSITE" id="PS50026">
    <property type="entry name" value="EGF_3"/>
    <property type="match status" value="1"/>
</dbReference>
<dbReference type="GO" id="GO:0007166">
    <property type="term" value="P:cell surface receptor signaling pathway"/>
    <property type="evidence" value="ECO:0007669"/>
    <property type="project" value="InterPro"/>
</dbReference>
<dbReference type="EMBL" id="AP018893">
    <property type="protein sequence ID" value="BBF90188.1"/>
    <property type="molecule type" value="Genomic_DNA"/>
</dbReference>
<keyword evidence="11" id="KW-0812">Transmembrane</keyword>
<organism evidence="17 18">
    <name type="scientific">Oryza rufipogon</name>
    <name type="common">Brownbeard rice</name>
    <name type="synonym">Asian wild rice</name>
    <dbReference type="NCBI Taxonomy" id="4529"/>
    <lineage>
        <taxon>Eukaryota</taxon>
        <taxon>Viridiplantae</taxon>
        <taxon>Streptophyta</taxon>
        <taxon>Embryophyta</taxon>
        <taxon>Tracheophyta</taxon>
        <taxon>Spermatophyta</taxon>
        <taxon>Magnoliopsida</taxon>
        <taxon>Liliopsida</taxon>
        <taxon>Poales</taxon>
        <taxon>Poaceae</taxon>
        <taxon>BOP clade</taxon>
        <taxon>Oryzoideae</taxon>
        <taxon>Oryzeae</taxon>
        <taxon>Oryzinae</taxon>
        <taxon>Oryza</taxon>
    </lineage>
</organism>